<accession>A0A4S4JX43</accession>
<evidence type="ECO:0000313" key="4">
    <source>
        <dbReference type="Proteomes" id="UP000297014"/>
    </source>
</evidence>
<sequence length="339" mass="38700">MYTYQEISEQANKMKDTYEIINKQKFKKESVDMHYFIGCGTSFYLAISAAKYFQSVTGQFASAVPASEIFLNPDVYFTENKTYKVVVISRSGTTSEAVAALKFINKKTNTSSFAVTCFEESPLAELADEVIALEHINEKSVVMTQSFTNMLYALQLYTTKLMDAKEDWTELKEIPRLVGDLLLMQDSVKRFAAELTYRRFIYLGASYYNGLAKEVTLKLKEMTQTECESYSNLEFRHGPISIVDDRTVVVVMSQKQTEDLDQDLVKDIQRLGGKVLALGPYSETFEADYTLTIGQEISDRNRLVLYVPLLQYLAYYRALRLGYDPDKPKNLSQVVELNL</sequence>
<dbReference type="CDD" id="cd05009">
    <property type="entry name" value="SIS_GlmS_GlmD_2"/>
    <property type="match status" value="1"/>
</dbReference>
<dbReference type="Gene3D" id="3.40.50.10490">
    <property type="entry name" value="Glucose-6-phosphate isomerase like protein, domain 1"/>
    <property type="match status" value="2"/>
</dbReference>
<evidence type="ECO:0000256" key="1">
    <source>
        <dbReference type="ARBA" id="ARBA00022737"/>
    </source>
</evidence>
<dbReference type="AlphaFoldDB" id="A0A4S4JX43"/>
<dbReference type="PANTHER" id="PTHR10937:SF4">
    <property type="entry name" value="GLUCOSAMINE-6-PHOSPHATE DEAMINASE"/>
    <property type="match status" value="1"/>
</dbReference>
<gene>
    <name evidence="3" type="ORF">AJ85_15015</name>
</gene>
<feature type="domain" description="SIS" evidence="2">
    <location>
        <begin position="22"/>
        <end position="167"/>
    </location>
</feature>
<reference evidence="3 4" key="1">
    <citation type="submission" date="2014-01" db="EMBL/GenBank/DDBJ databases">
        <title>Draft genome sequencing of Bacillus alcalophilus CGMCC 1.3604.</title>
        <authorList>
            <person name="Yang J."/>
            <person name="Diao L."/>
            <person name="Yang S."/>
        </authorList>
    </citation>
    <scope>NUCLEOTIDE SEQUENCE [LARGE SCALE GENOMIC DNA]</scope>
    <source>
        <strain evidence="3 4">CGMCC 1.3604</strain>
    </source>
</reference>
<dbReference type="CDD" id="cd05008">
    <property type="entry name" value="SIS_GlmS_GlmD_1"/>
    <property type="match status" value="1"/>
</dbReference>
<evidence type="ECO:0000313" key="3">
    <source>
        <dbReference type="EMBL" id="THG89813.1"/>
    </source>
</evidence>
<dbReference type="InterPro" id="IPR046348">
    <property type="entry name" value="SIS_dom_sf"/>
</dbReference>
<dbReference type="InterPro" id="IPR035466">
    <property type="entry name" value="GlmS/AgaS_SIS"/>
</dbReference>
<keyword evidence="3" id="KW-0808">Transferase</keyword>
<dbReference type="EMBL" id="JALP01000194">
    <property type="protein sequence ID" value="THG89813.1"/>
    <property type="molecule type" value="Genomic_DNA"/>
</dbReference>
<evidence type="ECO:0000259" key="2">
    <source>
        <dbReference type="PROSITE" id="PS51464"/>
    </source>
</evidence>
<dbReference type="RefSeq" id="WP_003322855.1">
    <property type="nucleotide sequence ID" value="NZ_ALPT02000002.1"/>
</dbReference>
<keyword evidence="1" id="KW-0677">Repeat</keyword>
<keyword evidence="3" id="KW-0032">Aminotransferase</keyword>
<dbReference type="InterPro" id="IPR001347">
    <property type="entry name" value="SIS_dom"/>
</dbReference>
<dbReference type="GO" id="GO:0097367">
    <property type="term" value="F:carbohydrate derivative binding"/>
    <property type="evidence" value="ECO:0007669"/>
    <property type="project" value="InterPro"/>
</dbReference>
<dbReference type="SUPFAM" id="SSF53697">
    <property type="entry name" value="SIS domain"/>
    <property type="match status" value="1"/>
</dbReference>
<dbReference type="GO" id="GO:0008483">
    <property type="term" value="F:transaminase activity"/>
    <property type="evidence" value="ECO:0007669"/>
    <property type="project" value="UniProtKB-KW"/>
</dbReference>
<proteinExistence type="predicted"/>
<dbReference type="PROSITE" id="PS51464">
    <property type="entry name" value="SIS"/>
    <property type="match status" value="2"/>
</dbReference>
<name>A0A4S4JX43_ALKAL</name>
<organism evidence="3 4">
    <name type="scientific">Alkalihalobacillus alcalophilus ATCC 27647 = CGMCC 1.3604</name>
    <dbReference type="NCBI Taxonomy" id="1218173"/>
    <lineage>
        <taxon>Bacteria</taxon>
        <taxon>Bacillati</taxon>
        <taxon>Bacillota</taxon>
        <taxon>Bacilli</taxon>
        <taxon>Bacillales</taxon>
        <taxon>Bacillaceae</taxon>
        <taxon>Alkalihalobacillus</taxon>
    </lineage>
</organism>
<dbReference type="PANTHER" id="PTHR10937">
    <property type="entry name" value="GLUCOSAMINE--FRUCTOSE-6-PHOSPHATE AMINOTRANSFERASE, ISOMERIZING"/>
    <property type="match status" value="1"/>
</dbReference>
<comment type="caution">
    <text evidence="3">The sequence shown here is derived from an EMBL/GenBank/DDBJ whole genome shotgun (WGS) entry which is preliminary data.</text>
</comment>
<feature type="domain" description="SIS" evidence="2">
    <location>
        <begin position="187"/>
        <end position="328"/>
    </location>
</feature>
<dbReference type="GO" id="GO:1901135">
    <property type="term" value="P:carbohydrate derivative metabolic process"/>
    <property type="evidence" value="ECO:0007669"/>
    <property type="project" value="InterPro"/>
</dbReference>
<dbReference type="InterPro" id="IPR035490">
    <property type="entry name" value="GlmS/FrlB_SIS"/>
</dbReference>
<protein>
    <submittedName>
        <fullName evidence="3">Glucosamine--fructose-6-phosphate aminotransferase</fullName>
    </submittedName>
</protein>
<dbReference type="Pfam" id="PF01380">
    <property type="entry name" value="SIS"/>
    <property type="match status" value="2"/>
</dbReference>
<dbReference type="Proteomes" id="UP000297014">
    <property type="component" value="Unassembled WGS sequence"/>
</dbReference>